<name>A0A285FVG0_9ACTN</name>
<feature type="transmembrane region" description="Helical" evidence="1">
    <location>
        <begin position="184"/>
        <end position="204"/>
    </location>
</feature>
<dbReference type="AlphaFoldDB" id="A0A285FVG0"/>
<feature type="signal peptide" evidence="2">
    <location>
        <begin position="1"/>
        <end position="34"/>
    </location>
</feature>
<organism evidence="3 4">
    <name type="scientific">Paractinoplanes atraurantiacus</name>
    <dbReference type="NCBI Taxonomy" id="1036182"/>
    <lineage>
        <taxon>Bacteria</taxon>
        <taxon>Bacillati</taxon>
        <taxon>Actinomycetota</taxon>
        <taxon>Actinomycetes</taxon>
        <taxon>Micromonosporales</taxon>
        <taxon>Micromonosporaceae</taxon>
        <taxon>Paractinoplanes</taxon>
    </lineage>
</organism>
<reference evidence="3 4" key="1">
    <citation type="submission" date="2017-09" db="EMBL/GenBank/DDBJ databases">
        <authorList>
            <person name="Ehlers B."/>
            <person name="Leendertz F.H."/>
        </authorList>
    </citation>
    <scope>NUCLEOTIDE SEQUENCE [LARGE SCALE GENOMIC DNA]</scope>
    <source>
        <strain evidence="3 4">CGMCC 4.6857</strain>
    </source>
</reference>
<proteinExistence type="predicted"/>
<keyword evidence="1" id="KW-0812">Transmembrane</keyword>
<evidence type="ECO:0000256" key="1">
    <source>
        <dbReference type="SAM" id="Phobius"/>
    </source>
</evidence>
<sequence>MRAMRRLALHVAVALTVAALFAAAAAWPAWHAFAGDLPTDERMHALAGMVVEGSEKGTDISRVDHVAGSSYGDDVAGGSNPLLGVDDYGPGFAETSFGAAKTDLTAARQRLEADGWRVGADGDGLTAANDDWRLTFRPTDGEGSDAVLKVQRAAPIAALALTALAWIAGLVIGWRAAGRFDNPLGLAALVFLALNTLSVTGSLLEDAIAVRGTGPFPLPWDFAFFYGARPFVVFGLALTALTLIFGGRARAVHSSGTDRPSARS</sequence>
<accession>A0A285FVG0</accession>
<keyword evidence="4" id="KW-1185">Reference proteome</keyword>
<feature type="chain" id="PRO_5012899525" description="DUF1461 domain-containing protein" evidence="2">
    <location>
        <begin position="35"/>
        <end position="264"/>
    </location>
</feature>
<evidence type="ECO:0008006" key="5">
    <source>
        <dbReference type="Google" id="ProtNLM"/>
    </source>
</evidence>
<protein>
    <recommendedName>
        <fullName evidence="5">DUF1461 domain-containing protein</fullName>
    </recommendedName>
</protein>
<keyword evidence="1" id="KW-1133">Transmembrane helix</keyword>
<evidence type="ECO:0000313" key="3">
    <source>
        <dbReference type="EMBL" id="SNY14296.1"/>
    </source>
</evidence>
<gene>
    <name evidence="3" type="ORF">SAMN05421748_1011139</name>
</gene>
<feature type="transmembrane region" description="Helical" evidence="1">
    <location>
        <begin position="224"/>
        <end position="245"/>
    </location>
</feature>
<evidence type="ECO:0000313" key="4">
    <source>
        <dbReference type="Proteomes" id="UP000219612"/>
    </source>
</evidence>
<keyword evidence="1" id="KW-0472">Membrane</keyword>
<dbReference type="Proteomes" id="UP000219612">
    <property type="component" value="Unassembled WGS sequence"/>
</dbReference>
<keyword evidence="2" id="KW-0732">Signal</keyword>
<evidence type="ECO:0000256" key="2">
    <source>
        <dbReference type="SAM" id="SignalP"/>
    </source>
</evidence>
<dbReference type="EMBL" id="OBDY01000001">
    <property type="protein sequence ID" value="SNY14296.1"/>
    <property type="molecule type" value="Genomic_DNA"/>
</dbReference>
<feature type="transmembrane region" description="Helical" evidence="1">
    <location>
        <begin position="153"/>
        <end position="172"/>
    </location>
</feature>